<evidence type="ECO:0000256" key="5">
    <source>
        <dbReference type="SAM" id="SignalP"/>
    </source>
</evidence>
<gene>
    <name evidence="7" type="ORF">AAW51_4451</name>
</gene>
<dbReference type="STRING" id="413882.AAW51_4451"/>
<keyword evidence="2" id="KW-0813">Transport</keyword>
<comment type="similarity">
    <text evidence="1">Belongs to the leucine-binding protein family.</text>
</comment>
<dbReference type="Proteomes" id="UP000035352">
    <property type="component" value="Chromosome"/>
</dbReference>
<dbReference type="KEGG" id="pbh:AAW51_4451"/>
<organism evidence="7 8">
    <name type="scientific">Caldimonas brevitalea</name>
    <dbReference type="NCBI Taxonomy" id="413882"/>
    <lineage>
        <taxon>Bacteria</taxon>
        <taxon>Pseudomonadati</taxon>
        <taxon>Pseudomonadota</taxon>
        <taxon>Betaproteobacteria</taxon>
        <taxon>Burkholderiales</taxon>
        <taxon>Sphaerotilaceae</taxon>
        <taxon>Caldimonas</taxon>
    </lineage>
</organism>
<evidence type="ECO:0000256" key="2">
    <source>
        <dbReference type="ARBA" id="ARBA00022448"/>
    </source>
</evidence>
<name>A0A0G3BP08_9BURK</name>
<evidence type="ECO:0000313" key="7">
    <source>
        <dbReference type="EMBL" id="AKJ31142.1"/>
    </source>
</evidence>
<dbReference type="SUPFAM" id="SSF53822">
    <property type="entry name" value="Periplasmic binding protein-like I"/>
    <property type="match status" value="1"/>
</dbReference>
<dbReference type="PANTHER" id="PTHR47235:SF1">
    <property type="entry name" value="BLR6548 PROTEIN"/>
    <property type="match status" value="1"/>
</dbReference>
<reference evidence="7 8" key="1">
    <citation type="submission" date="2015-05" db="EMBL/GenBank/DDBJ databases">
        <authorList>
            <person name="Tang B."/>
            <person name="Yu Y."/>
        </authorList>
    </citation>
    <scope>NUCLEOTIDE SEQUENCE [LARGE SCALE GENOMIC DNA]</scope>
    <source>
        <strain evidence="7 8">DSM 7029</strain>
    </source>
</reference>
<evidence type="ECO:0000256" key="3">
    <source>
        <dbReference type="ARBA" id="ARBA00022729"/>
    </source>
</evidence>
<sequence length="383" mass="41122">MSQEFSNPIARRALLKAAGAAAAAIALPTTVRAQEQAFVIGQTASLTGPQAYPYVEMNRGIKAAFDEINERGGVEGHRLEFRSLDDAGMPEKATENAKQLIERDKIVTFFACGGTTSVLGLLPVAQQARVPLIAPATGSDALRVHNPLVIHTRTSYSGELNKIAQQLSTTSLQKCAVIYGNDPFGKATLAAFEAAAKRHNNTEWKAFLLAGDSAEEVQKTVAEVVAFQPSSLLSLAIGTGSILSWRSLRQKLPMAAPFLISFFGVKPLLDMLGDSAKGVTVAQVVPNPDSGTIAVVRAYQAALKKAGNPTTSYPSLEGYISARILAEGLRRAGRGASRDRLVAAFETMRPFDLGGYEVSYGPRDHEGSSFVELTYYNGERFRR</sequence>
<keyword evidence="4" id="KW-0029">Amino-acid transport</keyword>
<dbReference type="InterPro" id="IPR028081">
    <property type="entry name" value="Leu-bd"/>
</dbReference>
<dbReference type="GO" id="GO:0006865">
    <property type="term" value="P:amino acid transport"/>
    <property type="evidence" value="ECO:0007669"/>
    <property type="project" value="UniProtKB-KW"/>
</dbReference>
<feature type="signal peptide" evidence="5">
    <location>
        <begin position="1"/>
        <end position="33"/>
    </location>
</feature>
<accession>A0A0G3BP08</accession>
<dbReference type="OrthoDB" id="8893436at2"/>
<evidence type="ECO:0000259" key="6">
    <source>
        <dbReference type="Pfam" id="PF13458"/>
    </source>
</evidence>
<dbReference type="AlphaFoldDB" id="A0A0G3BP08"/>
<dbReference type="PRINTS" id="PR00337">
    <property type="entry name" value="LEUILEVALBP"/>
</dbReference>
<dbReference type="CDD" id="cd06326">
    <property type="entry name" value="PBP1_ABC_ligand_binding-like"/>
    <property type="match status" value="1"/>
</dbReference>
<feature type="chain" id="PRO_5002551691" evidence="5">
    <location>
        <begin position="34"/>
        <end position="383"/>
    </location>
</feature>
<evidence type="ECO:0000313" key="8">
    <source>
        <dbReference type="Proteomes" id="UP000035352"/>
    </source>
</evidence>
<proteinExistence type="inferred from homology"/>
<dbReference type="EMBL" id="CP011371">
    <property type="protein sequence ID" value="AKJ31142.1"/>
    <property type="molecule type" value="Genomic_DNA"/>
</dbReference>
<feature type="domain" description="Leucine-binding protein" evidence="6">
    <location>
        <begin position="40"/>
        <end position="368"/>
    </location>
</feature>
<dbReference type="PROSITE" id="PS51318">
    <property type="entry name" value="TAT"/>
    <property type="match status" value="1"/>
</dbReference>
<dbReference type="RefSeq" id="WP_047196339.1">
    <property type="nucleotide sequence ID" value="NZ_CP011371.1"/>
</dbReference>
<keyword evidence="8" id="KW-1185">Reference proteome</keyword>
<dbReference type="Pfam" id="PF13458">
    <property type="entry name" value="Peripla_BP_6"/>
    <property type="match status" value="1"/>
</dbReference>
<dbReference type="Gene3D" id="3.40.50.2300">
    <property type="match status" value="2"/>
</dbReference>
<dbReference type="InterPro" id="IPR006311">
    <property type="entry name" value="TAT_signal"/>
</dbReference>
<evidence type="ECO:0000256" key="4">
    <source>
        <dbReference type="ARBA" id="ARBA00022970"/>
    </source>
</evidence>
<protein>
    <submittedName>
        <fullName evidence="7">Extracellular ligand-binding receptor</fullName>
    </submittedName>
</protein>
<evidence type="ECO:0000256" key="1">
    <source>
        <dbReference type="ARBA" id="ARBA00010062"/>
    </source>
</evidence>
<keyword evidence="7" id="KW-0675">Receptor</keyword>
<dbReference type="PANTHER" id="PTHR47235">
    <property type="entry name" value="BLR6548 PROTEIN"/>
    <property type="match status" value="1"/>
</dbReference>
<keyword evidence="3 5" id="KW-0732">Signal</keyword>
<dbReference type="InterPro" id="IPR000709">
    <property type="entry name" value="Leu_Ile_Val-bd"/>
</dbReference>
<dbReference type="InterPro" id="IPR028082">
    <property type="entry name" value="Peripla_BP_I"/>
</dbReference>